<feature type="region of interest" description="Disordered" evidence="1">
    <location>
        <begin position="120"/>
        <end position="178"/>
    </location>
</feature>
<protein>
    <submittedName>
        <fullName evidence="2">Uncharacterized protein</fullName>
    </submittedName>
</protein>
<gene>
    <name evidence="2" type="ORF">N1032_27490</name>
</gene>
<keyword evidence="3" id="KW-1185">Reference proteome</keyword>
<dbReference type="EMBL" id="JANLCJ010000748">
    <property type="protein sequence ID" value="MCS5737479.1"/>
    <property type="molecule type" value="Genomic_DNA"/>
</dbReference>
<reference evidence="2" key="1">
    <citation type="submission" date="2022-08" db="EMBL/GenBank/DDBJ databases">
        <authorList>
            <person name="Deng Y."/>
            <person name="Han X.-F."/>
            <person name="Zhang Y.-Q."/>
        </authorList>
    </citation>
    <scope>NUCLEOTIDE SEQUENCE</scope>
    <source>
        <strain evidence="2">CPCC 203386</strain>
    </source>
</reference>
<proteinExistence type="predicted"/>
<feature type="non-terminal residue" evidence="2">
    <location>
        <position position="1"/>
    </location>
</feature>
<organism evidence="2 3">
    <name type="scientific">Herbiconiux daphne</name>
    <dbReference type="NCBI Taxonomy" id="2970914"/>
    <lineage>
        <taxon>Bacteria</taxon>
        <taxon>Bacillati</taxon>
        <taxon>Actinomycetota</taxon>
        <taxon>Actinomycetes</taxon>
        <taxon>Micrococcales</taxon>
        <taxon>Microbacteriaceae</taxon>
        <taxon>Herbiconiux</taxon>
    </lineage>
</organism>
<dbReference type="RefSeq" id="WP_259543897.1">
    <property type="nucleotide sequence ID" value="NZ_JANLCJ010000748.1"/>
</dbReference>
<feature type="non-terminal residue" evidence="2">
    <location>
        <position position="178"/>
    </location>
</feature>
<sequence>SMALGTVGKSYIPSTAATTWEVYYPNGLLAQYNQIQDYGHPLSDAIRVIKSWGGKITGGGSTTPVKPTTPTPTKPKTTPKKKPVANTAPQTPIYLKGSRGYQLGGNNHATRYGDFLFNKNKKASSKPTNSKKPAQTDHNQNVKQGNQTKPKPSNPSTSLDLAWLDSIHGQQVGGSEQC</sequence>
<comment type="caution">
    <text evidence="2">The sequence shown here is derived from an EMBL/GenBank/DDBJ whole genome shotgun (WGS) entry which is preliminary data.</text>
</comment>
<evidence type="ECO:0000313" key="3">
    <source>
        <dbReference type="Proteomes" id="UP001165586"/>
    </source>
</evidence>
<accession>A0ABT2HC05</accession>
<evidence type="ECO:0000256" key="1">
    <source>
        <dbReference type="SAM" id="MobiDB-lite"/>
    </source>
</evidence>
<name>A0ABT2HC05_9MICO</name>
<evidence type="ECO:0000313" key="2">
    <source>
        <dbReference type="EMBL" id="MCS5737479.1"/>
    </source>
</evidence>
<dbReference type="Proteomes" id="UP001165586">
    <property type="component" value="Unassembled WGS sequence"/>
</dbReference>
<feature type="compositionally biased region" description="Polar residues" evidence="1">
    <location>
        <begin position="125"/>
        <end position="159"/>
    </location>
</feature>
<feature type="region of interest" description="Disordered" evidence="1">
    <location>
        <begin position="56"/>
        <end position="106"/>
    </location>
</feature>